<organism evidence="1">
    <name type="scientific">viral metagenome</name>
    <dbReference type="NCBI Taxonomy" id="1070528"/>
    <lineage>
        <taxon>unclassified sequences</taxon>
        <taxon>metagenomes</taxon>
        <taxon>organismal metagenomes</taxon>
    </lineage>
</organism>
<name>A0A6M3LHW6_9ZZZZ</name>
<dbReference type="InterPro" id="IPR027417">
    <property type="entry name" value="P-loop_NTPase"/>
</dbReference>
<dbReference type="Gene3D" id="3.40.50.300">
    <property type="entry name" value="P-loop containing nucleotide triphosphate hydrolases"/>
    <property type="match status" value="1"/>
</dbReference>
<accession>A0A6M3LHW6</accession>
<evidence type="ECO:0000313" key="1">
    <source>
        <dbReference type="EMBL" id="QJA94886.1"/>
    </source>
</evidence>
<dbReference type="Gene3D" id="3.30.420.280">
    <property type="match status" value="1"/>
</dbReference>
<sequence>MDTALIKERMVAQVQKKLIFDKLGYYPSEPQAAIHNSEARVRLVAGGERAGKSYSSAVEYLSRFWETPLLWLVAADYNRVTAEYNYICQGFDKLGVPYEATKQVDPGEINISGGFRVVTKSAKDPRKLAMEAPDGILGCEASQLDYETFLRLRGRIAEKRGWLLMSGTFESSLGWYPELFTRWQMANEEEACSFSLPTWSNLAIYPGGRQDPEILALERASSTEWFAERYGGVPAPPKGLVFNEFRNMIHTGLDKFFEFDPLDVCYLLVDPGYASAYAVEVVQKRGEHLWVVDEIYEKGLVTSDIIKVCKQRPWWDKVIGGSIDIAARQHQGQIPVVETWNQEAGIFLRSNKVQVRDSVEIVKRFLIVNPITGSSLLHINGKCRGLISEMGGCPNPITGQTAVYQWRQDHEGNVIGDAPEDRNNHSCKALAYGIIDLFGFSNVMRKPKVKFF</sequence>
<dbReference type="EMBL" id="MT143269">
    <property type="protein sequence ID" value="QJA94886.1"/>
    <property type="molecule type" value="Genomic_DNA"/>
</dbReference>
<gene>
    <name evidence="1" type="ORF">MM415B03708_0003</name>
</gene>
<protein>
    <submittedName>
        <fullName evidence="1">Putative terminase</fullName>
    </submittedName>
</protein>
<reference evidence="1" key="1">
    <citation type="submission" date="2020-03" db="EMBL/GenBank/DDBJ databases">
        <title>The deep terrestrial virosphere.</title>
        <authorList>
            <person name="Holmfeldt K."/>
            <person name="Nilsson E."/>
            <person name="Simone D."/>
            <person name="Lopez-Fernandez M."/>
            <person name="Wu X."/>
            <person name="de Brujin I."/>
            <person name="Lundin D."/>
            <person name="Andersson A."/>
            <person name="Bertilsson S."/>
            <person name="Dopson M."/>
        </authorList>
    </citation>
    <scope>NUCLEOTIDE SEQUENCE</scope>
    <source>
        <strain evidence="1">MM415B03708</strain>
    </source>
</reference>
<proteinExistence type="predicted"/>
<dbReference type="AlphaFoldDB" id="A0A6M3LHW6"/>